<feature type="chain" id="PRO_5023113286" evidence="4">
    <location>
        <begin position="23"/>
        <end position="334"/>
    </location>
</feature>
<dbReference type="InterPro" id="IPR036280">
    <property type="entry name" value="Multihaem_cyt_sf"/>
</dbReference>
<dbReference type="PANTHER" id="PTHR39425:SF1">
    <property type="entry name" value="CYTOCHROME C7-LIKE DOMAIN-CONTAINING PROTEIN"/>
    <property type="match status" value="1"/>
</dbReference>
<protein>
    <submittedName>
        <fullName evidence="6">Cytochrome C</fullName>
    </submittedName>
</protein>
<keyword evidence="4" id="KW-0732">Signal</keyword>
<keyword evidence="7" id="KW-1185">Reference proteome</keyword>
<dbReference type="EMBL" id="SRSD01000002">
    <property type="protein sequence ID" value="KAA0894130.1"/>
    <property type="molecule type" value="Genomic_DNA"/>
</dbReference>
<keyword evidence="3" id="KW-0349">Heme</keyword>
<dbReference type="OrthoDB" id="5391425at2"/>
<dbReference type="SUPFAM" id="SSF48695">
    <property type="entry name" value="Multiheme cytochromes"/>
    <property type="match status" value="2"/>
</dbReference>
<evidence type="ECO:0000256" key="1">
    <source>
        <dbReference type="ARBA" id="ARBA00022723"/>
    </source>
</evidence>
<dbReference type="Gene3D" id="3.90.10.10">
    <property type="entry name" value="Cytochrome C3"/>
    <property type="match status" value="4"/>
</dbReference>
<name>A0A5A9XMQ3_9BACT</name>
<dbReference type="PANTHER" id="PTHR39425">
    <property type="entry name" value="LIPOPROTEIN CYTOCHROME C"/>
    <property type="match status" value="1"/>
</dbReference>
<keyword evidence="1 3" id="KW-0479">Metal-binding</keyword>
<dbReference type="InterPro" id="IPR009056">
    <property type="entry name" value="Cyt_c-like_dom"/>
</dbReference>
<evidence type="ECO:0000259" key="5">
    <source>
        <dbReference type="PROSITE" id="PS51007"/>
    </source>
</evidence>
<reference evidence="6 7" key="1">
    <citation type="submission" date="2019-04" db="EMBL/GenBank/DDBJ databases">
        <title>Geobacter ruber sp. nov., ferric-reducing bacteria isolated from paddy soil.</title>
        <authorList>
            <person name="Xu Z."/>
            <person name="Masuda Y."/>
            <person name="Itoh H."/>
            <person name="Senoo K."/>
        </authorList>
    </citation>
    <scope>NUCLEOTIDE SEQUENCE [LARGE SCALE GENOMIC DNA]</scope>
    <source>
        <strain evidence="6 7">Red88</strain>
    </source>
</reference>
<evidence type="ECO:0000313" key="7">
    <source>
        <dbReference type="Proteomes" id="UP000324298"/>
    </source>
</evidence>
<evidence type="ECO:0000256" key="2">
    <source>
        <dbReference type="ARBA" id="ARBA00023004"/>
    </source>
</evidence>
<organism evidence="6 7">
    <name type="scientific">Oryzomonas rubra</name>
    <dbReference type="NCBI Taxonomy" id="2509454"/>
    <lineage>
        <taxon>Bacteria</taxon>
        <taxon>Pseudomonadati</taxon>
        <taxon>Thermodesulfobacteriota</taxon>
        <taxon>Desulfuromonadia</taxon>
        <taxon>Geobacterales</taxon>
        <taxon>Geobacteraceae</taxon>
        <taxon>Oryzomonas</taxon>
    </lineage>
</organism>
<dbReference type="GO" id="GO:0046872">
    <property type="term" value="F:metal ion binding"/>
    <property type="evidence" value="ECO:0007669"/>
    <property type="project" value="UniProtKB-KW"/>
</dbReference>
<evidence type="ECO:0000256" key="3">
    <source>
        <dbReference type="PROSITE-ProRule" id="PRU00433"/>
    </source>
</evidence>
<dbReference type="GO" id="GO:0020037">
    <property type="term" value="F:heme binding"/>
    <property type="evidence" value="ECO:0007669"/>
    <property type="project" value="InterPro"/>
</dbReference>
<dbReference type="NCBIfam" id="TIGR04257">
    <property type="entry name" value="nanowire_3heme"/>
    <property type="match status" value="4"/>
</dbReference>
<comment type="caution">
    <text evidence="6">The sequence shown here is derived from an EMBL/GenBank/DDBJ whole genome shotgun (WGS) entry which is preliminary data.</text>
</comment>
<dbReference type="InterPro" id="IPR026352">
    <property type="entry name" value="Nanowire_3heme"/>
</dbReference>
<gene>
    <name evidence="6" type="ORF">ET418_04005</name>
</gene>
<dbReference type="PROSITE" id="PS51007">
    <property type="entry name" value="CYTC"/>
    <property type="match status" value="1"/>
</dbReference>
<keyword evidence="2 3" id="KW-0408">Iron</keyword>
<dbReference type="Pfam" id="PF14522">
    <property type="entry name" value="Cytochrome_C7"/>
    <property type="match status" value="4"/>
</dbReference>
<accession>A0A5A9XMQ3</accession>
<proteinExistence type="predicted"/>
<feature type="domain" description="Cytochrome c" evidence="5">
    <location>
        <begin position="312"/>
        <end position="334"/>
    </location>
</feature>
<sequence length="334" mass="36566">MRRNLMFSITLAVLLFGMIAQAVDIRDITFTTNNAGKVVFSHKKHIQQKQMANNCKSCHDTLYPFKKKATYTMADMEKGKSCGACHDGKNAFALKECARCHQVKEITYAVKATGTTRFSHQKHLAATPDCSACHPSLFAAGHNKRTTMAEMEKGKSCGACHNGKTAFSLDKCASCHPTRDQKFAVKNVGNVIFSHADHASHFQCGSCHTKIYTTTRSKARVTMHAMEKGKSCGACHNSAKVFTVVGNCDRCHKGLKPKDIGFTVKDTAPVTFSHSFHSQAYKCADCHTKIFPYRAVTGKATMTDMEKGKSCGACHNGKEAFSVKANCASCHKTK</sequence>
<dbReference type="RefSeq" id="WP_149306287.1">
    <property type="nucleotide sequence ID" value="NZ_SRSD01000002.1"/>
</dbReference>
<feature type="signal peptide" evidence="4">
    <location>
        <begin position="1"/>
        <end position="22"/>
    </location>
</feature>
<dbReference type="GO" id="GO:0009055">
    <property type="term" value="F:electron transfer activity"/>
    <property type="evidence" value="ECO:0007669"/>
    <property type="project" value="InterPro"/>
</dbReference>
<evidence type="ECO:0000256" key="4">
    <source>
        <dbReference type="SAM" id="SignalP"/>
    </source>
</evidence>
<dbReference type="InterPro" id="IPR029467">
    <property type="entry name" value="Cyt_c7-like"/>
</dbReference>
<evidence type="ECO:0000313" key="6">
    <source>
        <dbReference type="EMBL" id="KAA0894130.1"/>
    </source>
</evidence>
<dbReference type="Proteomes" id="UP000324298">
    <property type="component" value="Unassembled WGS sequence"/>
</dbReference>
<dbReference type="AlphaFoldDB" id="A0A5A9XMQ3"/>